<dbReference type="AlphaFoldDB" id="A0A1H7Q692"/>
<dbReference type="OrthoDB" id="9801763at2"/>
<feature type="domain" description="Phospholipase/carboxylesterase/thioesterase" evidence="3">
    <location>
        <begin position="8"/>
        <end position="214"/>
    </location>
</feature>
<dbReference type="GO" id="GO:0016787">
    <property type="term" value="F:hydrolase activity"/>
    <property type="evidence" value="ECO:0007669"/>
    <property type="project" value="UniProtKB-KW"/>
</dbReference>
<comment type="similarity">
    <text evidence="1">Belongs to the AB hydrolase superfamily. AB hydrolase 2 family.</text>
</comment>
<dbReference type="InterPro" id="IPR029058">
    <property type="entry name" value="AB_hydrolase_fold"/>
</dbReference>
<dbReference type="InterPro" id="IPR003140">
    <property type="entry name" value="PLipase/COase/thioEstase"/>
</dbReference>
<organism evidence="4 5">
    <name type="scientific">Ectothiorhodospira marina</name>
    <dbReference type="NCBI Taxonomy" id="1396821"/>
    <lineage>
        <taxon>Bacteria</taxon>
        <taxon>Pseudomonadati</taxon>
        <taxon>Pseudomonadota</taxon>
        <taxon>Gammaproteobacteria</taxon>
        <taxon>Chromatiales</taxon>
        <taxon>Ectothiorhodospiraceae</taxon>
        <taxon>Ectothiorhodospira</taxon>
    </lineage>
</organism>
<dbReference type="Proteomes" id="UP000199256">
    <property type="component" value="Unassembled WGS sequence"/>
</dbReference>
<evidence type="ECO:0000313" key="4">
    <source>
        <dbReference type="EMBL" id="SEL43184.1"/>
    </source>
</evidence>
<dbReference type="STRING" id="1396821.SAMN05444515_11635"/>
<evidence type="ECO:0000256" key="2">
    <source>
        <dbReference type="ARBA" id="ARBA00022801"/>
    </source>
</evidence>
<dbReference type="PANTHER" id="PTHR10655">
    <property type="entry name" value="LYSOPHOSPHOLIPASE-RELATED"/>
    <property type="match status" value="1"/>
</dbReference>
<evidence type="ECO:0000313" key="5">
    <source>
        <dbReference type="Proteomes" id="UP000199256"/>
    </source>
</evidence>
<dbReference type="Pfam" id="PF02230">
    <property type="entry name" value="Abhydrolase_2"/>
    <property type="match status" value="1"/>
</dbReference>
<proteinExistence type="inferred from homology"/>
<name>A0A1H7Q692_9GAMM</name>
<evidence type="ECO:0000259" key="3">
    <source>
        <dbReference type="Pfam" id="PF02230"/>
    </source>
</evidence>
<reference evidence="5" key="1">
    <citation type="submission" date="2016-10" db="EMBL/GenBank/DDBJ databases">
        <authorList>
            <person name="Varghese N."/>
            <person name="Submissions S."/>
        </authorList>
    </citation>
    <scope>NUCLEOTIDE SEQUENCE [LARGE SCALE GENOMIC DNA]</scope>
    <source>
        <strain evidence="5">DSM 241</strain>
    </source>
</reference>
<dbReference type="SUPFAM" id="SSF53474">
    <property type="entry name" value="alpha/beta-Hydrolases"/>
    <property type="match status" value="1"/>
</dbReference>
<dbReference type="Gene3D" id="3.40.50.1820">
    <property type="entry name" value="alpha/beta hydrolase"/>
    <property type="match status" value="1"/>
</dbReference>
<gene>
    <name evidence="4" type="ORF">SAMN05444515_11635</name>
</gene>
<dbReference type="PANTHER" id="PTHR10655:SF17">
    <property type="entry name" value="LYSOPHOSPHOLIPASE-LIKE PROTEIN 1"/>
    <property type="match status" value="1"/>
</dbReference>
<dbReference type="RefSeq" id="WP_090254953.1">
    <property type="nucleotide sequence ID" value="NZ_FOAA01000016.1"/>
</dbReference>
<dbReference type="InterPro" id="IPR050565">
    <property type="entry name" value="LYPA1-2/EST-like"/>
</dbReference>
<evidence type="ECO:0000256" key="1">
    <source>
        <dbReference type="ARBA" id="ARBA00006499"/>
    </source>
</evidence>
<dbReference type="EMBL" id="FOAA01000016">
    <property type="protein sequence ID" value="SEL43184.1"/>
    <property type="molecule type" value="Genomic_DNA"/>
</dbReference>
<protein>
    <submittedName>
        <fullName evidence="4">Phospholipase/carboxylesterase</fullName>
    </submittedName>
</protein>
<keyword evidence="5" id="KW-1185">Reference proteome</keyword>
<sequence length="221" mass="23972">MNTHPFESVIVDTGENPKTCVIWLHGLGADGHDFEPIVPEMQLPPGKPVRFIFPHAPVRRVTINNGMPMRAWYDFRELAPGEGEDHGQVGEGVAAVQGLLTEARRHYDTVLLGGFSQGGAMALLTGLVEGPAPDAVFGLSTYLPDAAKAGLNLSPRAAGLPVFMAHGSFDPVIPPDFGRRTSEALRAMGVKLQWHEYPMPHSVCADEIRDLSQWMGPFIQA</sequence>
<keyword evidence="2" id="KW-0378">Hydrolase</keyword>
<accession>A0A1H7Q692</accession>